<dbReference type="InterPro" id="IPR001087">
    <property type="entry name" value="GDSL"/>
</dbReference>
<keyword evidence="2" id="KW-0472">Membrane</keyword>
<keyword evidence="4" id="KW-1185">Reference proteome</keyword>
<proteinExistence type="predicted"/>
<reference evidence="3" key="1">
    <citation type="submission" date="2023-03" db="EMBL/GenBank/DDBJ databases">
        <title>Massive genome expansion in bonnet fungi (Mycena s.s.) driven by repeated elements and novel gene families across ecological guilds.</title>
        <authorList>
            <consortium name="Lawrence Berkeley National Laboratory"/>
            <person name="Harder C.B."/>
            <person name="Miyauchi S."/>
            <person name="Viragh M."/>
            <person name="Kuo A."/>
            <person name="Thoen E."/>
            <person name="Andreopoulos B."/>
            <person name="Lu D."/>
            <person name="Skrede I."/>
            <person name="Drula E."/>
            <person name="Henrissat B."/>
            <person name="Morin E."/>
            <person name="Kohler A."/>
            <person name="Barry K."/>
            <person name="LaButti K."/>
            <person name="Morin E."/>
            <person name="Salamov A."/>
            <person name="Lipzen A."/>
            <person name="Mereny Z."/>
            <person name="Hegedus B."/>
            <person name="Baldrian P."/>
            <person name="Stursova M."/>
            <person name="Weitz H."/>
            <person name="Taylor A."/>
            <person name="Grigoriev I.V."/>
            <person name="Nagy L.G."/>
            <person name="Martin F."/>
            <person name="Kauserud H."/>
        </authorList>
    </citation>
    <scope>NUCLEOTIDE SEQUENCE</scope>
    <source>
        <strain evidence="3">CBHHK182m</strain>
    </source>
</reference>
<dbReference type="PANTHER" id="PTHR45648:SF22">
    <property type="entry name" value="GDSL LIPASE_ACYLHYDROLASE FAMILY PROTEIN (AFU_ORTHOLOGUE AFUA_4G14700)"/>
    <property type="match status" value="1"/>
</dbReference>
<sequence>MSKNRKFRAWPNCWLITGDRGSKTLKASDISRADGWRVLKQSGPLLNFHLPMLLTSLICAIAASGAHALGVQPGQIKHLVTFGDSYTDVVATGDQGTAWPVYAAGYSKTALHPFARSGATCNNNITFRPFPPVFGDQLPLYLMEASNGTLNLPPAETIYTLWIGTNDLGVDSLITGSNNASVVDVTGCMIDWVRTLYASGARNFIMQNLTILYSANSYPNRFWAVERNTSDWSVLMNEMVLAGNKLTELMLKAAVPTLPGAHIALFDSHSLIQDIYDHPALYLNGTAPLNVTGCWDSCVAPFGGGNLVCTVQNGTARDSYLWADELHPSEQADRIVAREIALTLEGKTSRWSTWLS</sequence>
<evidence type="ECO:0000256" key="2">
    <source>
        <dbReference type="SAM" id="Phobius"/>
    </source>
</evidence>
<dbReference type="AlphaFoldDB" id="A0AAD7HXU2"/>
<dbReference type="Proteomes" id="UP001215598">
    <property type="component" value="Unassembled WGS sequence"/>
</dbReference>
<comment type="caution">
    <text evidence="3">The sequence shown here is derived from an EMBL/GenBank/DDBJ whole genome shotgun (WGS) entry which is preliminary data.</text>
</comment>
<feature type="transmembrane region" description="Helical" evidence="2">
    <location>
        <begin position="45"/>
        <end position="69"/>
    </location>
</feature>
<dbReference type="Pfam" id="PF00657">
    <property type="entry name" value="Lipase_GDSL"/>
    <property type="match status" value="1"/>
</dbReference>
<organism evidence="3 4">
    <name type="scientific">Mycena metata</name>
    <dbReference type="NCBI Taxonomy" id="1033252"/>
    <lineage>
        <taxon>Eukaryota</taxon>
        <taxon>Fungi</taxon>
        <taxon>Dikarya</taxon>
        <taxon>Basidiomycota</taxon>
        <taxon>Agaricomycotina</taxon>
        <taxon>Agaricomycetes</taxon>
        <taxon>Agaricomycetidae</taxon>
        <taxon>Agaricales</taxon>
        <taxon>Marasmiineae</taxon>
        <taxon>Mycenaceae</taxon>
        <taxon>Mycena</taxon>
    </lineage>
</organism>
<keyword evidence="2" id="KW-0812">Transmembrane</keyword>
<dbReference type="GO" id="GO:0016788">
    <property type="term" value="F:hydrolase activity, acting on ester bonds"/>
    <property type="evidence" value="ECO:0007669"/>
    <property type="project" value="InterPro"/>
</dbReference>
<dbReference type="Gene3D" id="3.40.50.1110">
    <property type="entry name" value="SGNH hydrolase"/>
    <property type="match status" value="1"/>
</dbReference>
<dbReference type="EMBL" id="JARKIB010000163">
    <property type="protein sequence ID" value="KAJ7729737.1"/>
    <property type="molecule type" value="Genomic_DNA"/>
</dbReference>
<evidence type="ECO:0000256" key="1">
    <source>
        <dbReference type="ARBA" id="ARBA00022801"/>
    </source>
</evidence>
<protein>
    <submittedName>
        <fullName evidence="3">GDSL lipase/acylhydrolase</fullName>
    </submittedName>
</protein>
<dbReference type="InterPro" id="IPR036514">
    <property type="entry name" value="SGNH_hydro_sf"/>
</dbReference>
<keyword evidence="1" id="KW-0378">Hydrolase</keyword>
<keyword evidence="2" id="KW-1133">Transmembrane helix</keyword>
<accession>A0AAD7HXU2</accession>
<dbReference type="SUPFAM" id="SSF52266">
    <property type="entry name" value="SGNH hydrolase"/>
    <property type="match status" value="1"/>
</dbReference>
<evidence type="ECO:0000313" key="4">
    <source>
        <dbReference type="Proteomes" id="UP001215598"/>
    </source>
</evidence>
<dbReference type="PANTHER" id="PTHR45648">
    <property type="entry name" value="GDSL LIPASE/ACYLHYDROLASE FAMILY PROTEIN (AFU_ORTHOLOGUE AFUA_4G14700)"/>
    <property type="match status" value="1"/>
</dbReference>
<dbReference type="InterPro" id="IPR051058">
    <property type="entry name" value="GDSL_Est/Lipase"/>
</dbReference>
<name>A0AAD7HXU2_9AGAR</name>
<evidence type="ECO:0000313" key="3">
    <source>
        <dbReference type="EMBL" id="KAJ7729737.1"/>
    </source>
</evidence>
<gene>
    <name evidence="3" type="ORF">B0H16DRAFT_1775546</name>
</gene>